<organism evidence="3 4">
    <name type="scientific">Cimex lectularius</name>
    <name type="common">Bed bug</name>
    <name type="synonym">Acanthia lectularia</name>
    <dbReference type="NCBI Taxonomy" id="79782"/>
    <lineage>
        <taxon>Eukaryota</taxon>
        <taxon>Metazoa</taxon>
        <taxon>Ecdysozoa</taxon>
        <taxon>Arthropoda</taxon>
        <taxon>Hexapoda</taxon>
        <taxon>Insecta</taxon>
        <taxon>Pterygota</taxon>
        <taxon>Neoptera</taxon>
        <taxon>Paraneoptera</taxon>
        <taxon>Hemiptera</taxon>
        <taxon>Heteroptera</taxon>
        <taxon>Panheteroptera</taxon>
        <taxon>Cimicomorpha</taxon>
        <taxon>Cimicidae</taxon>
        <taxon>Cimex</taxon>
    </lineage>
</organism>
<dbReference type="AlphaFoldDB" id="A0A8I6S034"/>
<evidence type="ECO:0000313" key="3">
    <source>
        <dbReference type="EnsemblMetazoa" id="XP_014251011.1"/>
    </source>
</evidence>
<evidence type="ECO:0000313" key="4">
    <source>
        <dbReference type="Proteomes" id="UP000494040"/>
    </source>
</evidence>
<keyword evidence="4" id="KW-1185">Reference proteome</keyword>
<feature type="region of interest" description="Disordered" evidence="1">
    <location>
        <begin position="152"/>
        <end position="177"/>
    </location>
</feature>
<dbReference type="OMA" id="DPHGHFK"/>
<reference evidence="3" key="1">
    <citation type="submission" date="2022-01" db="UniProtKB">
        <authorList>
            <consortium name="EnsemblMetazoa"/>
        </authorList>
    </citation>
    <scope>IDENTIFICATION</scope>
</reference>
<dbReference type="Proteomes" id="UP000494040">
    <property type="component" value="Unassembled WGS sequence"/>
</dbReference>
<dbReference type="GeneID" id="106667529"/>
<sequence>MKTSILVVLVFAFLAVISDADGRYVRIENLPIDRMRGKRQSHPDATVAKIPGIAFQDSSSSESIELVPAPSEYLTPPAAPFPQNIPEQVAAAASLLEGKWDLKYDASDLLVPPVGLDEDEAQYSTLKIKAGSPDVDLTVKPKSEDFDRLLNSFGPVTSDPQDLDRSVKEQGDKKESVVSFVKTDPHGHFKWGVHVEKP</sequence>
<keyword evidence="2" id="KW-0732">Signal</keyword>
<dbReference type="EnsemblMetazoa" id="XM_014395525.2">
    <property type="protein sequence ID" value="XP_014251011.1"/>
    <property type="gene ID" value="LOC106667529"/>
</dbReference>
<evidence type="ECO:0000256" key="1">
    <source>
        <dbReference type="SAM" id="MobiDB-lite"/>
    </source>
</evidence>
<protein>
    <recommendedName>
        <fullName evidence="5">CPR type cuticle protein</fullName>
    </recommendedName>
</protein>
<feature type="chain" id="PRO_5035218674" description="CPR type cuticle protein" evidence="2">
    <location>
        <begin position="21"/>
        <end position="198"/>
    </location>
</feature>
<evidence type="ECO:0008006" key="5">
    <source>
        <dbReference type="Google" id="ProtNLM"/>
    </source>
</evidence>
<accession>A0A8I6S034</accession>
<dbReference type="RefSeq" id="XP_014251011.1">
    <property type="nucleotide sequence ID" value="XM_014395525.2"/>
</dbReference>
<dbReference type="KEGG" id="clec:106667529"/>
<name>A0A8I6S034_CIMLE</name>
<dbReference type="OrthoDB" id="6607672at2759"/>
<feature type="compositionally biased region" description="Basic and acidic residues" evidence="1">
    <location>
        <begin position="162"/>
        <end position="176"/>
    </location>
</feature>
<evidence type="ECO:0000256" key="2">
    <source>
        <dbReference type="SAM" id="SignalP"/>
    </source>
</evidence>
<feature type="signal peptide" evidence="2">
    <location>
        <begin position="1"/>
        <end position="20"/>
    </location>
</feature>
<proteinExistence type="predicted"/>